<dbReference type="InterPro" id="IPR002229">
    <property type="entry name" value="RhesusRHD"/>
</dbReference>
<evidence type="ECO:0000256" key="6">
    <source>
        <dbReference type="SAM" id="MobiDB-lite"/>
    </source>
</evidence>
<evidence type="ECO:0000313" key="9">
    <source>
        <dbReference type="Proteomes" id="UP000694888"/>
    </source>
</evidence>
<dbReference type="RefSeq" id="XP_012936993.1">
    <property type="nucleotide sequence ID" value="XM_013081539.2"/>
</dbReference>
<proteinExistence type="inferred from homology"/>
<feature type="compositionally biased region" description="Low complexity" evidence="6">
    <location>
        <begin position="463"/>
        <end position="476"/>
    </location>
</feature>
<feature type="transmembrane region" description="Helical" evidence="7">
    <location>
        <begin position="237"/>
        <end position="255"/>
    </location>
</feature>
<feature type="transmembrane region" description="Helical" evidence="7">
    <location>
        <begin position="51"/>
        <end position="68"/>
    </location>
</feature>
<gene>
    <name evidence="10" type="primary">LOC101855719</name>
</gene>
<evidence type="ECO:0000256" key="2">
    <source>
        <dbReference type="ARBA" id="ARBA00011036"/>
    </source>
</evidence>
<dbReference type="PRINTS" id="PR00342">
    <property type="entry name" value="RHESUSRHD"/>
</dbReference>
<keyword evidence="4 7" id="KW-1133">Transmembrane helix</keyword>
<comment type="similarity">
    <text evidence="2">Belongs to the ammonium transporter (TC 2.A.49) family. Rh subfamily.</text>
</comment>
<comment type="subcellular location">
    <subcellularLocation>
        <location evidence="1">Membrane</location>
        <topology evidence="1">Multi-pass membrane protein</topology>
    </subcellularLocation>
</comment>
<organism evidence="9 10">
    <name type="scientific">Aplysia californica</name>
    <name type="common">California sea hare</name>
    <dbReference type="NCBI Taxonomy" id="6500"/>
    <lineage>
        <taxon>Eukaryota</taxon>
        <taxon>Metazoa</taxon>
        <taxon>Spiralia</taxon>
        <taxon>Lophotrochozoa</taxon>
        <taxon>Mollusca</taxon>
        <taxon>Gastropoda</taxon>
        <taxon>Heterobranchia</taxon>
        <taxon>Euthyneura</taxon>
        <taxon>Tectipleura</taxon>
        <taxon>Aplysiida</taxon>
        <taxon>Aplysioidea</taxon>
        <taxon>Aplysiidae</taxon>
        <taxon>Aplysia</taxon>
    </lineage>
</organism>
<dbReference type="Proteomes" id="UP000694888">
    <property type="component" value="Unplaced"/>
</dbReference>
<feature type="region of interest" description="Disordered" evidence="6">
    <location>
        <begin position="436"/>
        <end position="476"/>
    </location>
</feature>
<feature type="domain" description="Ammonium transporter AmtB-like" evidence="8">
    <location>
        <begin position="18"/>
        <end position="415"/>
    </location>
</feature>
<keyword evidence="5 7" id="KW-0472">Membrane</keyword>
<feature type="transmembrane region" description="Helical" evidence="7">
    <location>
        <begin position="12"/>
        <end position="31"/>
    </location>
</feature>
<feature type="transmembrane region" description="Helical" evidence="7">
    <location>
        <begin position="168"/>
        <end position="186"/>
    </location>
</feature>
<keyword evidence="9" id="KW-1185">Reference proteome</keyword>
<evidence type="ECO:0000256" key="4">
    <source>
        <dbReference type="ARBA" id="ARBA00022989"/>
    </source>
</evidence>
<dbReference type="InterPro" id="IPR029020">
    <property type="entry name" value="Ammonium/urea_transptr"/>
</dbReference>
<evidence type="ECO:0000256" key="5">
    <source>
        <dbReference type="ARBA" id="ARBA00023136"/>
    </source>
</evidence>
<feature type="transmembrane region" description="Helical" evidence="7">
    <location>
        <begin position="137"/>
        <end position="156"/>
    </location>
</feature>
<feature type="transmembrane region" description="Helical" evidence="7">
    <location>
        <begin position="75"/>
        <end position="94"/>
    </location>
</feature>
<feature type="transmembrane region" description="Helical" evidence="7">
    <location>
        <begin position="328"/>
        <end position="345"/>
    </location>
</feature>
<dbReference type="InterPro" id="IPR024041">
    <property type="entry name" value="NH4_transpt_AmtB-like_dom"/>
</dbReference>
<reference evidence="10" key="1">
    <citation type="submission" date="2025-08" db="UniProtKB">
        <authorList>
            <consortium name="RefSeq"/>
        </authorList>
    </citation>
    <scope>IDENTIFICATION</scope>
</reference>
<evidence type="ECO:0000259" key="8">
    <source>
        <dbReference type="Pfam" id="PF00909"/>
    </source>
</evidence>
<feature type="transmembrane region" description="Helical" evidence="7">
    <location>
        <begin position="267"/>
        <end position="284"/>
    </location>
</feature>
<keyword evidence="3 7" id="KW-0812">Transmembrane</keyword>
<dbReference type="GeneID" id="101855719"/>
<feature type="transmembrane region" description="Helical" evidence="7">
    <location>
        <begin position="114"/>
        <end position="130"/>
    </location>
</feature>
<dbReference type="SUPFAM" id="SSF111352">
    <property type="entry name" value="Ammonium transporter"/>
    <property type="match status" value="1"/>
</dbReference>
<dbReference type="Gene3D" id="1.10.3430.10">
    <property type="entry name" value="Ammonium transporter AmtB like domains"/>
    <property type="match status" value="1"/>
</dbReference>
<evidence type="ECO:0000256" key="1">
    <source>
        <dbReference type="ARBA" id="ARBA00004141"/>
    </source>
</evidence>
<evidence type="ECO:0000256" key="7">
    <source>
        <dbReference type="SAM" id="Phobius"/>
    </source>
</evidence>
<evidence type="ECO:0000256" key="3">
    <source>
        <dbReference type="ARBA" id="ARBA00022692"/>
    </source>
</evidence>
<dbReference type="Pfam" id="PF00909">
    <property type="entry name" value="Ammonium_transp"/>
    <property type="match status" value="1"/>
</dbReference>
<dbReference type="PANTHER" id="PTHR11730:SF60">
    <property type="entry name" value="RH50, ISOFORM D"/>
    <property type="match status" value="1"/>
</dbReference>
<feature type="transmembrane region" description="Helical" evidence="7">
    <location>
        <begin position="198"/>
        <end position="217"/>
    </location>
</feature>
<accession>A0ABM0ZY92</accession>
<name>A0ABM0ZY92_APLCA</name>
<sequence length="476" mass="51401">MGIRLRGIKFGSIILILQVVFIILIGVLADYHSTDHIQTSSYPYPNFQDVNVMIFIGFGFLMTFLKNYGFSSVGVNLLIAVVCIQWSFIVRGFIHADVLGGDGFKLGVPEMVTSNFATATVLISFGAVLGKASPSQLIIMGIIEVILAQINEYIGVDLLHTKDVGESMFIHMFGAYFGLAVARVLYNPDVEESSKEGSVYHSDLFAMVGTVFLWIYWPSFNGGFDPVYKERAYLNTFLSLCACTAVTFAVSAMLDKRGRFDMVHIQNSTLAGGVAVGASANMPMKPFGSMIFGAVAGLISVLGYKFLSPKMAKSLRIHDTCGVHNLHGMPGVLAAIGAAVLAALSDNWSKSDQYGIFPETLPKRIVNETGNLTVLGGMGRSALEQGGYQIAAAFITLAFAIVGGVITGFIMKLPIWDAPKEDSLFDDVDNWELPEEGVPGAVRPNHYKVSEGNPESPIREKLLSTTTTPGATTLTQ</sequence>
<evidence type="ECO:0000313" key="10">
    <source>
        <dbReference type="RefSeq" id="XP_012936993.1"/>
    </source>
</evidence>
<feature type="transmembrane region" description="Helical" evidence="7">
    <location>
        <begin position="290"/>
        <end position="307"/>
    </location>
</feature>
<dbReference type="PANTHER" id="PTHR11730">
    <property type="entry name" value="AMMONIUM TRANSPORTER"/>
    <property type="match status" value="1"/>
</dbReference>
<feature type="transmembrane region" description="Helical" evidence="7">
    <location>
        <begin position="388"/>
        <end position="410"/>
    </location>
</feature>
<protein>
    <submittedName>
        <fullName evidence="10">Ammonium transporter Rh type A</fullName>
    </submittedName>
</protein>